<evidence type="ECO:0000256" key="1">
    <source>
        <dbReference type="ARBA" id="ARBA00023002"/>
    </source>
</evidence>
<evidence type="ECO:0000256" key="2">
    <source>
        <dbReference type="SAM" id="MobiDB-lite"/>
    </source>
</evidence>
<dbReference type="InterPro" id="IPR028939">
    <property type="entry name" value="P5C_Rdtase_cat_N"/>
</dbReference>
<dbReference type="PANTHER" id="PTHR14239:SF10">
    <property type="entry name" value="REDUCTASE"/>
    <property type="match status" value="1"/>
</dbReference>
<gene>
    <name evidence="4" type="ORF">ACFO5K_17290</name>
</gene>
<proteinExistence type="predicted"/>
<keyword evidence="5" id="KW-1185">Reference proteome</keyword>
<comment type="caution">
    <text evidence="4">The sequence shown here is derived from an EMBL/GenBank/DDBJ whole genome shotgun (WGS) entry which is preliminary data.</text>
</comment>
<feature type="region of interest" description="Disordered" evidence="2">
    <location>
        <begin position="45"/>
        <end position="66"/>
    </location>
</feature>
<dbReference type="RefSeq" id="WP_378563217.1">
    <property type="nucleotide sequence ID" value="NZ_JBHSDL010000014.1"/>
</dbReference>
<name>A0ABV8VJA6_9NOCA</name>
<dbReference type="PANTHER" id="PTHR14239">
    <property type="entry name" value="DUDULIN-RELATED"/>
    <property type="match status" value="1"/>
</dbReference>
<dbReference type="InterPro" id="IPR051267">
    <property type="entry name" value="STEAP_metalloreductase"/>
</dbReference>
<protein>
    <submittedName>
        <fullName evidence="4">NADPH-dependent F420 reductase</fullName>
    </submittedName>
</protein>
<feature type="domain" description="Pyrroline-5-carboxylate reductase catalytic N-terminal" evidence="3">
    <location>
        <begin position="2"/>
        <end position="121"/>
    </location>
</feature>
<reference evidence="5" key="1">
    <citation type="journal article" date="2019" name="Int. J. Syst. Evol. Microbiol.">
        <title>The Global Catalogue of Microorganisms (GCM) 10K type strain sequencing project: providing services to taxonomists for standard genome sequencing and annotation.</title>
        <authorList>
            <consortium name="The Broad Institute Genomics Platform"/>
            <consortium name="The Broad Institute Genome Sequencing Center for Infectious Disease"/>
            <person name="Wu L."/>
            <person name="Ma J."/>
        </authorList>
    </citation>
    <scope>NUCLEOTIDE SEQUENCE [LARGE SCALE GENOMIC DNA]</scope>
    <source>
        <strain evidence="5">IBRC-M 10490</strain>
    </source>
</reference>
<dbReference type="Proteomes" id="UP001595844">
    <property type="component" value="Unassembled WGS sequence"/>
</dbReference>
<keyword evidence="1" id="KW-0560">Oxidoreductase</keyword>
<accession>A0ABV8VJA6</accession>
<evidence type="ECO:0000313" key="4">
    <source>
        <dbReference type="EMBL" id="MFC4375856.1"/>
    </source>
</evidence>
<dbReference type="SUPFAM" id="SSF51735">
    <property type="entry name" value="NAD(P)-binding Rossmann-fold domains"/>
    <property type="match status" value="1"/>
</dbReference>
<dbReference type="InterPro" id="IPR036291">
    <property type="entry name" value="NAD(P)-bd_dom_sf"/>
</dbReference>
<dbReference type="Pfam" id="PF03807">
    <property type="entry name" value="F420_oxidored"/>
    <property type="match status" value="1"/>
</dbReference>
<evidence type="ECO:0000259" key="3">
    <source>
        <dbReference type="Pfam" id="PF03807"/>
    </source>
</evidence>
<dbReference type="Gene3D" id="3.40.50.720">
    <property type="entry name" value="NAD(P)-binding Rossmann-like Domain"/>
    <property type="match status" value="1"/>
</dbReference>
<dbReference type="EMBL" id="JBHSDL010000014">
    <property type="protein sequence ID" value="MFC4375856.1"/>
    <property type="molecule type" value="Genomic_DNA"/>
</dbReference>
<evidence type="ECO:0000313" key="5">
    <source>
        <dbReference type="Proteomes" id="UP001595844"/>
    </source>
</evidence>
<sequence length="250" mass="25098">MRIGIIGAGAMAAALGGGWAAAGHEVWIGARRAENAHALADRINSTLGETPPTPGPAQLAEPAGTAGTRTARPIAVRAADIGAAVAGAEVVLLAVPVDALAGLLGEHGAALAGKVVIDCTNAFRPDGSAPEGVTTFVLGEPAVAERVAAAAPKAHVVKAFNLLAAEVWAGTERFFDGARLAVPLCADDATALATVSALAEDLALQPFSAGGLHRARYLEATSVLTISLWFTGHDARAMFPPLIAAVPATD</sequence>
<organism evidence="4 5">
    <name type="scientific">Nocardia halotolerans</name>
    <dbReference type="NCBI Taxonomy" id="1755878"/>
    <lineage>
        <taxon>Bacteria</taxon>
        <taxon>Bacillati</taxon>
        <taxon>Actinomycetota</taxon>
        <taxon>Actinomycetes</taxon>
        <taxon>Mycobacteriales</taxon>
        <taxon>Nocardiaceae</taxon>
        <taxon>Nocardia</taxon>
    </lineage>
</organism>